<evidence type="ECO:0000256" key="2">
    <source>
        <dbReference type="ARBA" id="ARBA00022692"/>
    </source>
</evidence>
<proteinExistence type="inferred from homology"/>
<dbReference type="InterPro" id="IPR012936">
    <property type="entry name" value="Erv_C"/>
</dbReference>
<dbReference type="Pfam" id="PF13850">
    <property type="entry name" value="ERGIC_N"/>
    <property type="match status" value="1"/>
</dbReference>
<feature type="transmembrane region" description="Helical" evidence="5">
    <location>
        <begin position="29"/>
        <end position="51"/>
    </location>
</feature>
<dbReference type="EMBL" id="LT598487">
    <property type="protein sequence ID" value="SCV99384.1"/>
    <property type="molecule type" value="Genomic_DNA"/>
</dbReference>
<keyword evidence="4 5" id="KW-0472">Membrane</keyword>
<evidence type="ECO:0000256" key="3">
    <source>
        <dbReference type="ARBA" id="ARBA00022989"/>
    </source>
</evidence>
<dbReference type="PANTHER" id="PTHR10984:SF81">
    <property type="entry name" value="ER-DERIVED VESICLES PROTEIN ERV41"/>
    <property type="match status" value="1"/>
</dbReference>
<dbReference type="OMA" id="MTNHYLR"/>
<feature type="domain" description="Endoplasmic reticulum vesicle transporter C-terminal" evidence="6">
    <location>
        <begin position="150"/>
        <end position="304"/>
    </location>
</feature>
<dbReference type="GO" id="GO:0030134">
    <property type="term" value="C:COPII-coated ER to Golgi transport vesicle"/>
    <property type="evidence" value="ECO:0007669"/>
    <property type="project" value="TreeGrafter"/>
</dbReference>
<organism evidence="8 9">
    <name type="scientific">Lachancea fermentati</name>
    <name type="common">Zygosaccharomyces fermentati</name>
    <dbReference type="NCBI Taxonomy" id="4955"/>
    <lineage>
        <taxon>Eukaryota</taxon>
        <taxon>Fungi</taxon>
        <taxon>Dikarya</taxon>
        <taxon>Ascomycota</taxon>
        <taxon>Saccharomycotina</taxon>
        <taxon>Saccharomycetes</taxon>
        <taxon>Saccharomycetales</taxon>
        <taxon>Saccharomycetaceae</taxon>
        <taxon>Lachancea</taxon>
    </lineage>
</organism>
<dbReference type="GO" id="GO:0006890">
    <property type="term" value="P:retrograde vesicle-mediated transport, Golgi to endoplasmic reticulum"/>
    <property type="evidence" value="ECO:0007669"/>
    <property type="project" value="TreeGrafter"/>
</dbReference>
<dbReference type="Proteomes" id="UP000190831">
    <property type="component" value="Chromosome A"/>
</dbReference>
<dbReference type="OrthoDB" id="5541786at2759"/>
<evidence type="ECO:0000313" key="8">
    <source>
        <dbReference type="EMBL" id="SCV99384.1"/>
    </source>
</evidence>
<evidence type="ECO:0000313" key="9">
    <source>
        <dbReference type="Proteomes" id="UP000190831"/>
    </source>
</evidence>
<keyword evidence="3 5" id="KW-1133">Transmembrane helix</keyword>
<feature type="transmembrane region" description="Helical" evidence="5">
    <location>
        <begin position="290"/>
        <end position="309"/>
    </location>
</feature>
<evidence type="ECO:0000259" key="7">
    <source>
        <dbReference type="Pfam" id="PF13850"/>
    </source>
</evidence>
<keyword evidence="5" id="KW-0931">ER-Golgi transport</keyword>
<dbReference type="GO" id="GO:0033116">
    <property type="term" value="C:endoplasmic reticulum-Golgi intermediate compartment membrane"/>
    <property type="evidence" value="ECO:0007669"/>
    <property type="project" value="UniProtKB-SubCell"/>
</dbReference>
<keyword evidence="2 5" id="KW-0812">Transmembrane</keyword>
<dbReference type="InterPro" id="IPR045888">
    <property type="entry name" value="Erv"/>
</dbReference>
<reference evidence="8 9" key="1">
    <citation type="submission" date="2016-03" db="EMBL/GenBank/DDBJ databases">
        <authorList>
            <person name="Devillers H."/>
        </authorList>
    </citation>
    <scope>NUCLEOTIDE SEQUENCE [LARGE SCALE GENOMIC DNA]</scope>
    <source>
        <strain evidence="8">CBS 6772</strain>
    </source>
</reference>
<dbReference type="PANTHER" id="PTHR10984">
    <property type="entry name" value="ENDOPLASMIC RETICULUM-GOLGI INTERMEDIATE COMPARTMENT PROTEIN"/>
    <property type="match status" value="1"/>
</dbReference>
<keyword evidence="5" id="KW-0256">Endoplasmic reticulum</keyword>
<evidence type="ECO:0000256" key="5">
    <source>
        <dbReference type="RuleBase" id="RU369013"/>
    </source>
</evidence>
<sequence length="340" mass="38578">MASLKTFDAFPKTEAQHVVKSSKGGWSSILTYLFLLFIAWSEFGSYFGGYVDEQYAVEKQLRETAQINMDLYISTPCKWLEVVAKDQTKDQKFVSEELSFEDMPFFIPAGVKVGKRNELITPGLDEILGEAIPAKFRDRIDTTGFEGHEGFDGCHVFGSIPVNMVRGELQITPKGFGLPHYGRAPIDEINFSHVINELSFGPFYPYIDNPLDNTARLAGEPFKTYNYYASVVPTIYRKLGASVHTSQYSLSEVEHTFSEKDRRIPGIFLTYNFEALTITVSDERISFFQFVVRLVAMLSFIVYTASWAFRLVDSALVLIFGSKWSLRYQGDNRNSHGILE</sequence>
<accession>A0A1G4M6K9</accession>
<dbReference type="GO" id="GO:0000139">
    <property type="term" value="C:Golgi membrane"/>
    <property type="evidence" value="ECO:0007669"/>
    <property type="project" value="UniProtKB-SubCell"/>
</dbReference>
<dbReference type="GO" id="GO:0006888">
    <property type="term" value="P:endoplasmic reticulum to Golgi vesicle-mediated transport"/>
    <property type="evidence" value="ECO:0007669"/>
    <property type="project" value="UniProtKB-UniRule"/>
</dbReference>
<comment type="subcellular location">
    <subcellularLocation>
        <location evidence="5">Endoplasmic reticulum membrane</location>
        <topology evidence="5">Multi-pass membrane protein</topology>
    </subcellularLocation>
    <subcellularLocation>
        <location evidence="5">Endoplasmic reticulum-Golgi intermediate compartment membrane</location>
        <topology evidence="5">Multi-pass membrane protein</topology>
    </subcellularLocation>
    <subcellularLocation>
        <location evidence="5">Golgi apparatus membrane</location>
        <topology evidence="5">Multi-pass membrane protein</topology>
    </subcellularLocation>
    <subcellularLocation>
        <location evidence="1">Membrane</location>
    </subcellularLocation>
</comment>
<feature type="domain" description="Endoplasmic reticulum vesicle transporter N-terminal" evidence="7">
    <location>
        <begin position="4"/>
        <end position="92"/>
    </location>
</feature>
<evidence type="ECO:0000256" key="4">
    <source>
        <dbReference type="ARBA" id="ARBA00023136"/>
    </source>
</evidence>
<name>A0A1G4M6K9_LACFM</name>
<protein>
    <recommendedName>
        <fullName evidence="5">Endoplasmic reticulum-Golgi intermediate compartment protein</fullName>
    </recommendedName>
</protein>
<gene>
    <name evidence="8" type="ORF">LAFE_0A01992G</name>
</gene>
<dbReference type="GO" id="GO:0005789">
    <property type="term" value="C:endoplasmic reticulum membrane"/>
    <property type="evidence" value="ECO:0007669"/>
    <property type="project" value="UniProtKB-SubCell"/>
</dbReference>
<comment type="similarity">
    <text evidence="5">Belongs to the ERGIC family.</text>
</comment>
<keyword evidence="9" id="KW-1185">Reference proteome</keyword>
<dbReference type="AlphaFoldDB" id="A0A1G4M6K9"/>
<keyword evidence="5" id="KW-0813">Transport</keyword>
<comment type="function">
    <text evidence="5">Plays a role in transport between endoplasmic reticulum and Golgi.</text>
</comment>
<evidence type="ECO:0000259" key="6">
    <source>
        <dbReference type="Pfam" id="PF07970"/>
    </source>
</evidence>
<evidence type="ECO:0000256" key="1">
    <source>
        <dbReference type="ARBA" id="ARBA00004370"/>
    </source>
</evidence>
<dbReference type="InterPro" id="IPR039542">
    <property type="entry name" value="Erv_N"/>
</dbReference>
<keyword evidence="5" id="KW-0333">Golgi apparatus</keyword>
<dbReference type="Pfam" id="PF07970">
    <property type="entry name" value="COPIIcoated_ERV"/>
    <property type="match status" value="1"/>
</dbReference>
<dbReference type="STRING" id="4955.A0A1G4M6K9"/>